<evidence type="ECO:0000313" key="2">
    <source>
        <dbReference type="Proteomes" id="UP000183404"/>
    </source>
</evidence>
<dbReference type="AlphaFoldDB" id="A0A1I2ATT8"/>
<evidence type="ECO:0008006" key="3">
    <source>
        <dbReference type="Google" id="ProtNLM"/>
    </source>
</evidence>
<sequence length="358" mass="39585">MISVYLAKVSKIVAQREGIAVVEVESEGEKALALNYDDITGKIEVGDKVYVNRTARLLNLGTGGYDFIVVNLKYSEYDAVGNGHIMKLRYTPFQINVLTMEEQNSPYHTAFEEFESLEDLPVIVGELHSMVAPVALVLKSTNPNLKITYVMTDGGCLPISFSNTVFELKKRGIIDKTVTIGHAFGGDYECVNIYTALIGAKEVLKTDVVIVTMGPGIVGTGTKYGFSGVEQAHIIDATSKLGGKPVLIPRIGFNDKRQRHQGISHHTITVLELCNSSCVLTFPTMEREKEKIIKEQIISNPVFSRFTIEFVESSITKRYIEESGLKLTTMGRNYESEPDFFNACGAAALYVSFKLVRN</sequence>
<dbReference type="Pfam" id="PF12982">
    <property type="entry name" value="DUF3866"/>
    <property type="match status" value="1"/>
</dbReference>
<accession>A0A1I2ATT8</accession>
<dbReference type="Proteomes" id="UP000183404">
    <property type="component" value="Unassembled WGS sequence"/>
</dbReference>
<protein>
    <recommendedName>
        <fullName evidence="3">DUF3866 domain-containing protein</fullName>
    </recommendedName>
</protein>
<dbReference type="EMBL" id="FNBS01000023">
    <property type="protein sequence ID" value="SDF77360.1"/>
    <property type="molecule type" value="Genomic_DNA"/>
</dbReference>
<gene>
    <name evidence="1" type="ORF">SAMN04244560_01207</name>
</gene>
<evidence type="ECO:0000313" key="1">
    <source>
        <dbReference type="EMBL" id="SDF77360.1"/>
    </source>
</evidence>
<reference evidence="1 2" key="1">
    <citation type="submission" date="2016-10" db="EMBL/GenBank/DDBJ databases">
        <authorList>
            <person name="de Groot N.N."/>
        </authorList>
    </citation>
    <scope>NUCLEOTIDE SEQUENCE [LARGE SCALE GENOMIC DNA]</scope>
    <source>
        <strain evidence="1 2">DSM 569</strain>
    </source>
</reference>
<dbReference type="InterPro" id="IPR024479">
    <property type="entry name" value="DUF3866"/>
</dbReference>
<proteinExistence type="predicted"/>
<organism evidence="1 2">
    <name type="scientific">Thermoanaerobacter thermohydrosulfuricus</name>
    <name type="common">Clostridium thermohydrosulfuricum</name>
    <dbReference type="NCBI Taxonomy" id="1516"/>
    <lineage>
        <taxon>Bacteria</taxon>
        <taxon>Bacillati</taxon>
        <taxon>Bacillota</taxon>
        <taxon>Clostridia</taxon>
        <taxon>Thermoanaerobacterales</taxon>
        <taxon>Thermoanaerobacteraceae</taxon>
        <taxon>Thermoanaerobacter</taxon>
    </lineage>
</organism>
<name>A0A1I2ATT8_THETY</name>
<dbReference type="RefSeq" id="WP_004396338.1">
    <property type="nucleotide sequence ID" value="NZ_FNBS01000023.1"/>
</dbReference>